<evidence type="ECO:0000313" key="5">
    <source>
        <dbReference type="Proteomes" id="UP000095358"/>
    </source>
</evidence>
<dbReference type="InterPro" id="IPR013892">
    <property type="entry name" value="Cyt_c_biogenesis_Cmc1-like"/>
</dbReference>
<evidence type="ECO:0000313" key="4">
    <source>
        <dbReference type="EMBL" id="OEJ87118.1"/>
    </source>
</evidence>
<comment type="function">
    <text evidence="3">Required for mitochondrial cytochrome c oxidase (COX) assembly and respiration.</text>
</comment>
<keyword evidence="2" id="KW-1015">Disulfide bond</keyword>
<reference evidence="5" key="1">
    <citation type="journal article" date="2016" name="Genome Announc.">
        <title>Genome sequences of three species of Hanseniaspora isolated from spontaneous wine fermentations.</title>
        <authorList>
            <person name="Sternes P.R."/>
            <person name="Lee D."/>
            <person name="Kutyna D.R."/>
            <person name="Borneman A.R."/>
        </authorList>
    </citation>
    <scope>NUCLEOTIDE SEQUENCE [LARGE SCALE GENOMIC DNA]</scope>
    <source>
        <strain evidence="5">AWRI3580</strain>
    </source>
</reference>
<comment type="subcellular location">
    <subcellularLocation>
        <location evidence="3">Mitochondrion inner membrane</location>
    </subcellularLocation>
</comment>
<accession>A0A1E5RJN2</accession>
<dbReference type="Proteomes" id="UP000095358">
    <property type="component" value="Unassembled WGS sequence"/>
</dbReference>
<evidence type="ECO:0000256" key="3">
    <source>
        <dbReference type="RuleBase" id="RU364104"/>
    </source>
</evidence>
<keyword evidence="3" id="KW-0143">Chaperone</keyword>
<keyword evidence="3" id="KW-0496">Mitochondrion</keyword>
<protein>
    <recommendedName>
        <fullName evidence="3">COX assembly mitochondrial protein</fullName>
    </recommendedName>
</protein>
<gene>
    <name evidence="4" type="ORF">AWRI3580_g2485</name>
</gene>
<dbReference type="AlphaFoldDB" id="A0A1E5RJN2"/>
<proteinExistence type="inferred from homology"/>
<comment type="similarity">
    <text evidence="1 3">Belongs to the CMC family.</text>
</comment>
<dbReference type="GO" id="GO:0005743">
    <property type="term" value="C:mitochondrial inner membrane"/>
    <property type="evidence" value="ECO:0007669"/>
    <property type="project" value="UniProtKB-SubCell"/>
</dbReference>
<name>A0A1E5RJN2_HANUV</name>
<keyword evidence="5" id="KW-1185">Reference proteome</keyword>
<dbReference type="EMBL" id="LPNN01000005">
    <property type="protein sequence ID" value="OEJ87118.1"/>
    <property type="molecule type" value="Genomic_DNA"/>
</dbReference>
<evidence type="ECO:0000256" key="1">
    <source>
        <dbReference type="ARBA" id="ARBA00007347"/>
    </source>
</evidence>
<comment type="caution">
    <text evidence="4">The sequence shown here is derived from an EMBL/GenBank/DDBJ whole genome shotgun (WGS) entry which is preliminary data.</text>
</comment>
<sequence>MHPHLEGERFVSCYELIQALNECHQRSFLEQAIGVCNTEKEYLSRCLHDARIADVKSRSKKSKEISMKRQEIVNKMKEEEFGEGEYLKTLLFEKIKERDAKLASEKTSKQ</sequence>
<evidence type="ECO:0000256" key="2">
    <source>
        <dbReference type="ARBA" id="ARBA00023157"/>
    </source>
</evidence>
<dbReference type="OrthoDB" id="532630at2759"/>
<keyword evidence="3" id="KW-0472">Membrane</keyword>
<dbReference type="VEuPathDB" id="FungiDB:AWRI3580_g2485"/>
<organism evidence="4 5">
    <name type="scientific">Hanseniaspora uvarum</name>
    <name type="common">Yeast</name>
    <name type="synonym">Kloeckera apiculata</name>
    <dbReference type="NCBI Taxonomy" id="29833"/>
    <lineage>
        <taxon>Eukaryota</taxon>
        <taxon>Fungi</taxon>
        <taxon>Dikarya</taxon>
        <taxon>Ascomycota</taxon>
        <taxon>Saccharomycotina</taxon>
        <taxon>Saccharomycetes</taxon>
        <taxon>Saccharomycodales</taxon>
        <taxon>Saccharomycodaceae</taxon>
        <taxon>Hanseniaspora</taxon>
    </lineage>
</organism>
<keyword evidence="3" id="KW-0999">Mitochondrion inner membrane</keyword>
<dbReference type="Pfam" id="PF08583">
    <property type="entry name" value="Cmc1"/>
    <property type="match status" value="1"/>
</dbReference>